<name>A0A420VHZ9_9BACI</name>
<feature type="binding site" evidence="3">
    <location>
        <position position="153"/>
    </location>
    <ligand>
        <name>a divalent metal cation</name>
        <dbReference type="ChEBI" id="CHEBI:60240"/>
        <label>2</label>
    </ligand>
</feature>
<evidence type="ECO:0000313" key="4">
    <source>
        <dbReference type="EMBL" id="RKO63292.1"/>
    </source>
</evidence>
<evidence type="ECO:0000313" key="5">
    <source>
        <dbReference type="Proteomes" id="UP000286235"/>
    </source>
</evidence>
<feature type="binding site" evidence="3">
    <location>
        <position position="8"/>
    </location>
    <ligand>
        <name>a divalent metal cation</name>
        <dbReference type="ChEBI" id="CHEBI:60240"/>
        <label>1</label>
    </ligand>
</feature>
<accession>A0A420VHZ9</accession>
<dbReference type="Proteomes" id="UP000286235">
    <property type="component" value="Unassembled WGS sequence"/>
</dbReference>
<feature type="binding site" evidence="3">
    <location>
        <position position="203"/>
    </location>
    <ligand>
        <name>a divalent metal cation</name>
        <dbReference type="ChEBI" id="CHEBI:60240"/>
        <label>1</label>
    </ligand>
</feature>
<feature type="binding site" evidence="3">
    <location>
        <position position="128"/>
    </location>
    <ligand>
        <name>a divalent metal cation</name>
        <dbReference type="ChEBI" id="CHEBI:60240"/>
        <label>2</label>
    </ligand>
</feature>
<keyword evidence="1 3" id="KW-0479">Metal-binding</keyword>
<dbReference type="RefSeq" id="WP_120666676.1">
    <property type="nucleotide sequence ID" value="NZ_AZRV01000010.1"/>
</dbReference>
<dbReference type="SUPFAM" id="SSF51556">
    <property type="entry name" value="Metallo-dependent hydrolases"/>
    <property type="match status" value="1"/>
</dbReference>
<dbReference type="Gene3D" id="3.20.20.140">
    <property type="entry name" value="Metal-dependent hydrolases"/>
    <property type="match status" value="1"/>
</dbReference>
<dbReference type="PIRSF" id="PIRSF005902">
    <property type="entry name" value="DNase_TatD"/>
    <property type="match status" value="1"/>
</dbReference>
<evidence type="ECO:0000256" key="3">
    <source>
        <dbReference type="PIRSR" id="PIRSR005902-1"/>
    </source>
</evidence>
<dbReference type="GO" id="GO:0005829">
    <property type="term" value="C:cytosol"/>
    <property type="evidence" value="ECO:0007669"/>
    <property type="project" value="TreeGrafter"/>
</dbReference>
<keyword evidence="5" id="KW-1185">Reference proteome</keyword>
<dbReference type="InterPro" id="IPR001130">
    <property type="entry name" value="TatD-like"/>
</dbReference>
<dbReference type="EC" id="3.1.21.-" evidence="4"/>
<dbReference type="PROSITE" id="PS01090">
    <property type="entry name" value="TATD_2"/>
    <property type="match status" value="1"/>
</dbReference>
<evidence type="ECO:0000256" key="1">
    <source>
        <dbReference type="ARBA" id="ARBA00022723"/>
    </source>
</evidence>
<evidence type="ECO:0000256" key="2">
    <source>
        <dbReference type="ARBA" id="ARBA00022801"/>
    </source>
</evidence>
<dbReference type="PROSITE" id="PS01091">
    <property type="entry name" value="TATD_3"/>
    <property type="match status" value="1"/>
</dbReference>
<dbReference type="GO" id="GO:0016788">
    <property type="term" value="F:hydrolase activity, acting on ester bonds"/>
    <property type="evidence" value="ECO:0007669"/>
    <property type="project" value="InterPro"/>
</dbReference>
<dbReference type="Pfam" id="PF01026">
    <property type="entry name" value="TatD_DNase"/>
    <property type="match status" value="1"/>
</dbReference>
<keyword evidence="2 4" id="KW-0378">Hydrolase</keyword>
<feature type="binding site" evidence="3">
    <location>
        <position position="92"/>
    </location>
    <ligand>
        <name>a divalent metal cation</name>
        <dbReference type="ChEBI" id="CHEBI:60240"/>
        <label>1</label>
    </ligand>
</feature>
<dbReference type="PANTHER" id="PTHR46124">
    <property type="entry name" value="D-AMINOACYL-TRNA DEACYLASE"/>
    <property type="match status" value="1"/>
</dbReference>
<organism evidence="4 5">
    <name type="scientific">Caldibacillus debilis GB1</name>
    <dbReference type="NCBI Taxonomy" id="1339248"/>
    <lineage>
        <taxon>Bacteria</taxon>
        <taxon>Bacillati</taxon>
        <taxon>Bacillota</taxon>
        <taxon>Bacilli</taxon>
        <taxon>Bacillales</taxon>
        <taxon>Bacillaceae</taxon>
        <taxon>Caldibacillus</taxon>
    </lineage>
</organism>
<dbReference type="FunFam" id="3.20.20.140:FF:000005">
    <property type="entry name" value="TatD family hydrolase"/>
    <property type="match status" value="1"/>
</dbReference>
<dbReference type="InterPro" id="IPR032466">
    <property type="entry name" value="Metal_Hydrolase"/>
</dbReference>
<dbReference type="InterPro" id="IPR018228">
    <property type="entry name" value="DNase_TatD-rel_CS"/>
</dbReference>
<dbReference type="InterPro" id="IPR015991">
    <property type="entry name" value="TatD/YcfH-like"/>
</dbReference>
<reference evidence="4 5" key="1">
    <citation type="submission" date="2013-12" db="EMBL/GenBank/DDBJ databases">
        <title>Genome and proteome characterization of Caldibacillus debilis GB1 derived from a cellulolytic aero-tolerant co-culture.</title>
        <authorList>
            <person name="Wushke S.T."/>
            <person name="Zhang X."/>
            <person name="Fristensky B."/>
            <person name="Wilkins J.A."/>
            <person name="Levin D.B."/>
            <person name="Sparling R."/>
        </authorList>
    </citation>
    <scope>NUCLEOTIDE SEQUENCE [LARGE SCALE GENOMIC DNA]</scope>
    <source>
        <strain evidence="4 5">GB1</strain>
    </source>
</reference>
<dbReference type="CDD" id="cd01310">
    <property type="entry name" value="TatD_DNAse"/>
    <property type="match status" value="1"/>
</dbReference>
<dbReference type="NCBIfam" id="TIGR00010">
    <property type="entry name" value="YchF/TatD family DNA exonuclease"/>
    <property type="match status" value="1"/>
</dbReference>
<gene>
    <name evidence="4" type="ORF">Cdeb_03096</name>
</gene>
<protein>
    <submittedName>
        <fullName evidence="4">Hydrolase, TatD family</fullName>
        <ecNumber evidence="4">3.1.21.-</ecNumber>
    </submittedName>
</protein>
<comment type="caution">
    <text evidence="4">The sequence shown here is derived from an EMBL/GenBank/DDBJ whole genome shotgun (WGS) entry which is preliminary data.</text>
</comment>
<sequence length="259" mass="29520">MLFDIHTHLNAEQFKEDLDEVIERAREAGVSSMVVVGFDRPTIRKTMELIERYDHLYGCIGWHPVDAVDMREEDLAWIEQLSRHPKIVAIGETGLDYHWDKSPKDVQKAVFREQIRLAKKLSLPIMIHNREATEDVIQILKEEHAEETGGIMHCFSGSPEIAKECIKMNFFISLGGPVTFKNGKQAKEVAKEVPLAYLLLETDCPYLAPHPFRGKRNEPAYVRYVAEEIARIKGLPLEEIAEITANNARKIFKIADGKG</sequence>
<dbReference type="GO" id="GO:0004536">
    <property type="term" value="F:DNA nuclease activity"/>
    <property type="evidence" value="ECO:0007669"/>
    <property type="project" value="InterPro"/>
</dbReference>
<proteinExistence type="predicted"/>
<dbReference type="EMBL" id="AZRV01000010">
    <property type="protein sequence ID" value="RKO63292.1"/>
    <property type="molecule type" value="Genomic_DNA"/>
</dbReference>
<dbReference type="PANTHER" id="PTHR46124:SF2">
    <property type="entry name" value="D-AMINOACYL-TRNA DEACYLASE"/>
    <property type="match status" value="1"/>
</dbReference>
<dbReference type="GO" id="GO:0046872">
    <property type="term" value="F:metal ion binding"/>
    <property type="evidence" value="ECO:0007669"/>
    <property type="project" value="UniProtKB-KW"/>
</dbReference>
<feature type="binding site" evidence="3">
    <location>
        <position position="6"/>
    </location>
    <ligand>
        <name>a divalent metal cation</name>
        <dbReference type="ChEBI" id="CHEBI:60240"/>
        <label>1</label>
    </ligand>
</feature>
<dbReference type="AlphaFoldDB" id="A0A420VHZ9"/>